<name>A0A916XT42_9HYPH</name>
<evidence type="ECO:0000259" key="2">
    <source>
        <dbReference type="Pfam" id="PF04028"/>
    </source>
</evidence>
<dbReference type="Proteomes" id="UP000613160">
    <property type="component" value="Unassembled WGS sequence"/>
</dbReference>
<keyword evidence="4" id="KW-1185">Reference proteome</keyword>
<gene>
    <name evidence="3" type="ORF">GCM10011335_07230</name>
</gene>
<reference evidence="3" key="2">
    <citation type="submission" date="2020-09" db="EMBL/GenBank/DDBJ databases">
        <authorList>
            <person name="Sun Q."/>
            <person name="Zhou Y."/>
        </authorList>
    </citation>
    <scope>NUCLEOTIDE SEQUENCE</scope>
    <source>
        <strain evidence="3">CGMCC 1.15493</strain>
    </source>
</reference>
<evidence type="ECO:0000256" key="1">
    <source>
        <dbReference type="SAM" id="MobiDB-lite"/>
    </source>
</evidence>
<dbReference type="EMBL" id="BMJJ01000001">
    <property type="protein sequence ID" value="GGD06800.1"/>
    <property type="molecule type" value="Genomic_DNA"/>
</dbReference>
<feature type="compositionally biased region" description="Basic and acidic residues" evidence="1">
    <location>
        <begin position="11"/>
        <end position="20"/>
    </location>
</feature>
<dbReference type="Pfam" id="PF04028">
    <property type="entry name" value="DUF374"/>
    <property type="match status" value="1"/>
</dbReference>
<reference evidence="3" key="1">
    <citation type="journal article" date="2014" name="Int. J. Syst. Evol. Microbiol.">
        <title>Complete genome sequence of Corynebacterium casei LMG S-19264T (=DSM 44701T), isolated from a smear-ripened cheese.</title>
        <authorList>
            <consortium name="US DOE Joint Genome Institute (JGI-PGF)"/>
            <person name="Walter F."/>
            <person name="Albersmeier A."/>
            <person name="Kalinowski J."/>
            <person name="Ruckert C."/>
        </authorList>
    </citation>
    <scope>NUCLEOTIDE SEQUENCE</scope>
    <source>
        <strain evidence="3">CGMCC 1.15493</strain>
    </source>
</reference>
<accession>A0A916XT42</accession>
<sequence length="265" mass="28538">MRTGDIGPPEQAEKPRESGRTRRSRLARRVKRLGQRALRRPPVTKAAGWLIHGALRFVRRTQVVAPGSSDWTPILTREHPAIVALWHGQHLLAPFFRPETLPYVALLSRNADAEINAGVVERFGIDTVRGSGGRVRQAVAEKGGARALIVLRRKLAEGSGVCMIADVPKGTPREAGLGIVTLARLSGRPIIPAAAVTSRRYVVEKSWDKTTIPLPYGTLAVVLGEPIHVPAGIDAEGMEAVRRTVTLAIEAANAKALALLAEAGR</sequence>
<dbReference type="RefSeq" id="WP_188849306.1">
    <property type="nucleotide sequence ID" value="NZ_BMJJ01000001.1"/>
</dbReference>
<comment type="caution">
    <text evidence="3">The sequence shown here is derived from an EMBL/GenBank/DDBJ whole genome shotgun (WGS) entry which is preliminary data.</text>
</comment>
<dbReference type="CDD" id="cd07983">
    <property type="entry name" value="LPLAT_DUF374-like"/>
    <property type="match status" value="1"/>
</dbReference>
<dbReference type="InterPro" id="IPR007172">
    <property type="entry name" value="DUF374"/>
</dbReference>
<dbReference type="AlphaFoldDB" id="A0A916XT42"/>
<organism evidence="3 4">
    <name type="scientific">Aureimonas glaciei</name>
    <dbReference type="NCBI Taxonomy" id="1776957"/>
    <lineage>
        <taxon>Bacteria</taxon>
        <taxon>Pseudomonadati</taxon>
        <taxon>Pseudomonadota</taxon>
        <taxon>Alphaproteobacteria</taxon>
        <taxon>Hyphomicrobiales</taxon>
        <taxon>Aurantimonadaceae</taxon>
        <taxon>Aureimonas</taxon>
    </lineage>
</organism>
<protein>
    <recommendedName>
        <fullName evidence="2">DUF374 domain-containing protein</fullName>
    </recommendedName>
</protein>
<evidence type="ECO:0000313" key="4">
    <source>
        <dbReference type="Proteomes" id="UP000613160"/>
    </source>
</evidence>
<proteinExistence type="predicted"/>
<evidence type="ECO:0000313" key="3">
    <source>
        <dbReference type="EMBL" id="GGD06800.1"/>
    </source>
</evidence>
<feature type="domain" description="DUF374" evidence="2">
    <location>
        <begin position="98"/>
        <end position="170"/>
    </location>
</feature>
<feature type="region of interest" description="Disordered" evidence="1">
    <location>
        <begin position="1"/>
        <end position="25"/>
    </location>
</feature>